<evidence type="ECO:0000313" key="7">
    <source>
        <dbReference type="Proteomes" id="UP000035642"/>
    </source>
</evidence>
<evidence type="ECO:0000256" key="5">
    <source>
        <dbReference type="ARBA" id="ARBA00023136"/>
    </source>
</evidence>
<feature type="transmembrane region" description="Helical" evidence="6">
    <location>
        <begin position="178"/>
        <end position="200"/>
    </location>
</feature>
<dbReference type="PANTHER" id="PTHR19282:SF534">
    <property type="entry name" value="TETRASPANIN FAMILY-RELATED"/>
    <property type="match status" value="1"/>
</dbReference>
<keyword evidence="3 6" id="KW-0812">Transmembrane</keyword>
<evidence type="ECO:0000256" key="3">
    <source>
        <dbReference type="ARBA" id="ARBA00022692"/>
    </source>
</evidence>
<feature type="transmembrane region" description="Helical" evidence="6">
    <location>
        <begin position="49"/>
        <end position="71"/>
    </location>
</feature>
<sequence>MLSIKFYRFQALGAVLVGLSLWLRFDESFVIKAVTAVKIDIKNLPTESLYWILYVIIAFGALLFILGFLGCCGSACEVICVIGLYFTFVLVLFILEIIGIVLYFVYKNTIRDRFTDLWRNELVMKYQTSQTIRESLDNIQSQLHCCGAIGCSDYAIFGGYPTSCQCLTNPSQIGCATYIWQALESNMVYVIIVAAVILLVEVRKPYNTVFVSYCIHFTSITAFNVKLDGILALCDGLLMRAGERR</sequence>
<dbReference type="Gene3D" id="1.10.1450.10">
    <property type="entry name" value="Tetraspanin"/>
    <property type="match status" value="1"/>
</dbReference>
<evidence type="ECO:0000256" key="1">
    <source>
        <dbReference type="ARBA" id="ARBA00004141"/>
    </source>
</evidence>
<dbReference type="PRINTS" id="PR00259">
    <property type="entry name" value="TMFOUR"/>
</dbReference>
<protein>
    <submittedName>
        <fullName evidence="8">Tetraspanin</fullName>
    </submittedName>
</protein>
<dbReference type="Pfam" id="PF00335">
    <property type="entry name" value="Tetraspanin"/>
    <property type="match status" value="1"/>
</dbReference>
<dbReference type="PANTHER" id="PTHR19282">
    <property type="entry name" value="TETRASPANIN"/>
    <property type="match status" value="1"/>
</dbReference>
<dbReference type="STRING" id="6313.A0A158PCW0"/>
<dbReference type="InterPro" id="IPR018503">
    <property type="entry name" value="Tetraspanin_CS"/>
</dbReference>
<evidence type="ECO:0000256" key="4">
    <source>
        <dbReference type="ARBA" id="ARBA00022989"/>
    </source>
</evidence>
<dbReference type="SUPFAM" id="SSF48652">
    <property type="entry name" value="Tetraspanin"/>
    <property type="match status" value="1"/>
</dbReference>
<reference evidence="8" key="2">
    <citation type="submission" date="2016-04" db="UniProtKB">
        <authorList>
            <consortium name="WormBaseParasite"/>
        </authorList>
    </citation>
    <scope>IDENTIFICATION</scope>
</reference>
<feature type="transmembrane region" description="Helical" evidence="6">
    <location>
        <begin position="78"/>
        <end position="106"/>
    </location>
</feature>
<comment type="subcellular location">
    <subcellularLocation>
        <location evidence="1">Membrane</location>
        <topology evidence="1">Multi-pass membrane protein</topology>
    </subcellularLocation>
</comment>
<dbReference type="GO" id="GO:0005886">
    <property type="term" value="C:plasma membrane"/>
    <property type="evidence" value="ECO:0007669"/>
    <property type="project" value="TreeGrafter"/>
</dbReference>
<evidence type="ECO:0000313" key="8">
    <source>
        <dbReference type="WBParaSite" id="ACAC_0001321501-mRNA-1"/>
    </source>
</evidence>
<comment type="similarity">
    <text evidence="2">Belongs to the tetraspanin (TM4SF) family.</text>
</comment>
<keyword evidence="4 6" id="KW-1133">Transmembrane helix</keyword>
<dbReference type="CDD" id="cd03127">
    <property type="entry name" value="tetraspanin_LEL"/>
    <property type="match status" value="1"/>
</dbReference>
<organism evidence="7 8">
    <name type="scientific">Angiostrongylus cantonensis</name>
    <name type="common">Rat lungworm</name>
    <dbReference type="NCBI Taxonomy" id="6313"/>
    <lineage>
        <taxon>Eukaryota</taxon>
        <taxon>Metazoa</taxon>
        <taxon>Ecdysozoa</taxon>
        <taxon>Nematoda</taxon>
        <taxon>Chromadorea</taxon>
        <taxon>Rhabditida</taxon>
        <taxon>Rhabditina</taxon>
        <taxon>Rhabditomorpha</taxon>
        <taxon>Strongyloidea</taxon>
        <taxon>Metastrongylidae</taxon>
        <taxon>Angiostrongylus</taxon>
    </lineage>
</organism>
<dbReference type="InterPro" id="IPR008952">
    <property type="entry name" value="Tetraspanin_EC2_sf"/>
</dbReference>
<evidence type="ECO:0000256" key="6">
    <source>
        <dbReference type="SAM" id="Phobius"/>
    </source>
</evidence>
<dbReference type="PROSITE" id="PS00421">
    <property type="entry name" value="TM4_1"/>
    <property type="match status" value="1"/>
</dbReference>
<dbReference type="InterPro" id="IPR018499">
    <property type="entry name" value="Tetraspanin/Peripherin"/>
</dbReference>
<proteinExistence type="inferred from homology"/>
<name>A0A158PCW0_ANGCA</name>
<evidence type="ECO:0000256" key="2">
    <source>
        <dbReference type="ARBA" id="ARBA00006840"/>
    </source>
</evidence>
<keyword evidence="7" id="KW-1185">Reference proteome</keyword>
<dbReference type="Proteomes" id="UP000035642">
    <property type="component" value="Unassembled WGS sequence"/>
</dbReference>
<dbReference type="WBParaSite" id="ACAC_0001321501-mRNA-1">
    <property type="protein sequence ID" value="ACAC_0001321501-mRNA-1"/>
    <property type="gene ID" value="ACAC_0001321501"/>
</dbReference>
<keyword evidence="5 6" id="KW-0472">Membrane</keyword>
<dbReference type="AlphaFoldDB" id="A0A158PCW0"/>
<accession>A0A158PCW0</accession>
<reference evidence="7" key="1">
    <citation type="submission" date="2012-09" db="EMBL/GenBank/DDBJ databases">
        <authorList>
            <person name="Martin A.A."/>
        </authorList>
    </citation>
    <scope>NUCLEOTIDE SEQUENCE</scope>
</reference>